<name>A0A420DQW9_9RHOB</name>
<protein>
    <submittedName>
        <fullName evidence="1">Uncharacterized protein</fullName>
    </submittedName>
</protein>
<dbReference type="EMBL" id="RAQK01000001">
    <property type="protein sequence ID" value="RKE96632.1"/>
    <property type="molecule type" value="Genomic_DNA"/>
</dbReference>
<evidence type="ECO:0000313" key="2">
    <source>
        <dbReference type="Proteomes" id="UP000284407"/>
    </source>
</evidence>
<dbReference type="AlphaFoldDB" id="A0A420DQW9"/>
<comment type="caution">
    <text evidence="1">The sequence shown here is derived from an EMBL/GenBank/DDBJ whole genome shotgun (WGS) entry which is preliminary data.</text>
</comment>
<evidence type="ECO:0000313" key="1">
    <source>
        <dbReference type="EMBL" id="RKE96632.1"/>
    </source>
</evidence>
<dbReference type="STRING" id="1443111.Z949_3204"/>
<proteinExistence type="predicted"/>
<accession>A0A420DQW9</accession>
<reference evidence="1 2" key="1">
    <citation type="submission" date="2018-09" db="EMBL/GenBank/DDBJ databases">
        <title>Genomic Encyclopedia of Archaeal and Bacterial Type Strains, Phase II (KMG-II): from individual species to whole genera.</title>
        <authorList>
            <person name="Goeker M."/>
        </authorList>
    </citation>
    <scope>NUCLEOTIDE SEQUENCE [LARGE SCALE GENOMIC DNA]</scope>
    <source>
        <strain evidence="1 2">DSM 11458</strain>
    </source>
</reference>
<organism evidence="1 2">
    <name type="scientific">Sulfitobacter guttiformis</name>
    <dbReference type="NCBI Taxonomy" id="74349"/>
    <lineage>
        <taxon>Bacteria</taxon>
        <taxon>Pseudomonadati</taxon>
        <taxon>Pseudomonadota</taxon>
        <taxon>Alphaproteobacteria</taxon>
        <taxon>Rhodobacterales</taxon>
        <taxon>Roseobacteraceae</taxon>
        <taxon>Sulfitobacter</taxon>
    </lineage>
</organism>
<keyword evidence="2" id="KW-1185">Reference proteome</keyword>
<sequence>MRVLRPAKISVSSMLTKITAILPVQNYQPIMPCCLTDSIPAVKNRTM</sequence>
<gene>
    <name evidence="1" type="ORF">C8N30_1197</name>
</gene>
<dbReference type="Proteomes" id="UP000284407">
    <property type="component" value="Unassembled WGS sequence"/>
</dbReference>